<evidence type="ECO:0000256" key="3">
    <source>
        <dbReference type="ARBA" id="ARBA00022989"/>
    </source>
</evidence>
<feature type="transmembrane region" description="Helical" evidence="5">
    <location>
        <begin position="187"/>
        <end position="208"/>
    </location>
</feature>
<feature type="transmembrane region" description="Helical" evidence="5">
    <location>
        <begin position="94"/>
        <end position="113"/>
    </location>
</feature>
<evidence type="ECO:0000256" key="2">
    <source>
        <dbReference type="ARBA" id="ARBA00022692"/>
    </source>
</evidence>
<evidence type="ECO:0000256" key="1">
    <source>
        <dbReference type="ARBA" id="ARBA00004141"/>
    </source>
</evidence>
<feature type="transmembrane region" description="Helical" evidence="5">
    <location>
        <begin position="276"/>
        <end position="297"/>
    </location>
</feature>
<feature type="transmembrane region" description="Helical" evidence="5">
    <location>
        <begin position="376"/>
        <end position="398"/>
    </location>
</feature>
<dbReference type="Pfam" id="PF00939">
    <property type="entry name" value="Na_sulph_symp"/>
    <property type="match status" value="1"/>
</dbReference>
<dbReference type="Proteomes" id="UP000738431">
    <property type="component" value="Chromosome"/>
</dbReference>
<sequence>MRTPHSVKDSLEHPTTYGLRQKIGAVLGPLLLLLTWLAPAPAGMSDDAWRTAGVAALMAVWWISESVPIPVTALLPIVLFPLGELAPIRSIMPAYADPIVFLFLGGFLLALAMERSGLHRRIAFGLIGIMGLKPRRIVAGFLIAAAFLSMWVSNTATALMMLPIALSVAALVPDEGEAANAARTFRVALLLAVAYGATTGGMGTLIGTPPNALLAGFMQRQYDVAIGFGQWMLVGVPVVLLALPVVYVVLTRVAFRVGSAPLEEVGKLIAHEKRRLGAFAGAERIVAIVFTLTALGWVSRRWLTEISPMISDTTIAIAGAVVLFMIPDPQRPGRFVMSWDAAKALPWDVLLLFGGGLCLAGRVQDSGLSAWLGEQAVGLGGLPLVLTVATVCFGILMLTELTSNTATAATFLPVIAAVAISLGQHPLLLLVPTALAANCSYMMPVGTPPNAIVFGSRAIPLPVMARTGLWLNLLLVPLIVGVIWLLGPYVFGVQIDVLPEWVAAAP</sequence>
<protein>
    <submittedName>
        <fullName evidence="6">DASS family sodium-coupled anion symporter</fullName>
    </submittedName>
</protein>
<feature type="transmembrane region" description="Helical" evidence="5">
    <location>
        <begin position="469"/>
        <end position="491"/>
    </location>
</feature>
<keyword evidence="2 5" id="KW-0812">Transmembrane</keyword>
<keyword evidence="4 5" id="KW-0472">Membrane</keyword>
<dbReference type="EMBL" id="CP139781">
    <property type="protein sequence ID" value="WRQ88924.1"/>
    <property type="molecule type" value="Genomic_DNA"/>
</dbReference>
<name>A0ABZ1CBG2_9BACT</name>
<reference evidence="6 7" key="2">
    <citation type="submission" date="2023-12" db="EMBL/GenBank/DDBJ databases">
        <title>Description of an unclassified Opitutus bacterium of Verrucomicrobiota.</title>
        <authorList>
            <person name="Zhang D.-F."/>
        </authorList>
    </citation>
    <scope>NUCLEOTIDE SEQUENCE [LARGE SCALE GENOMIC DNA]</scope>
    <source>
        <strain evidence="6 7">WL0086</strain>
    </source>
</reference>
<evidence type="ECO:0000256" key="4">
    <source>
        <dbReference type="ARBA" id="ARBA00023136"/>
    </source>
</evidence>
<dbReference type="PANTHER" id="PTHR10283">
    <property type="entry name" value="SOLUTE CARRIER FAMILY 13 MEMBER"/>
    <property type="match status" value="1"/>
</dbReference>
<feature type="transmembrane region" description="Helical" evidence="5">
    <location>
        <begin position="54"/>
        <end position="82"/>
    </location>
</feature>
<feature type="transmembrane region" description="Helical" evidence="5">
    <location>
        <begin position="134"/>
        <end position="152"/>
    </location>
</feature>
<feature type="transmembrane region" description="Helical" evidence="5">
    <location>
        <begin position="158"/>
        <end position="175"/>
    </location>
</feature>
<evidence type="ECO:0000313" key="6">
    <source>
        <dbReference type="EMBL" id="WRQ88924.1"/>
    </source>
</evidence>
<dbReference type="NCBIfam" id="TIGR00785">
    <property type="entry name" value="dass"/>
    <property type="match status" value="1"/>
</dbReference>
<dbReference type="RefSeq" id="WP_221030803.1">
    <property type="nucleotide sequence ID" value="NZ_CP139781.1"/>
</dbReference>
<evidence type="ECO:0000313" key="7">
    <source>
        <dbReference type="Proteomes" id="UP000738431"/>
    </source>
</evidence>
<dbReference type="PANTHER" id="PTHR10283:SF82">
    <property type="entry name" value="SOLUTE CARRIER FAMILY 13 MEMBER 2"/>
    <property type="match status" value="1"/>
</dbReference>
<feature type="transmembrane region" description="Helical" evidence="5">
    <location>
        <begin position="309"/>
        <end position="326"/>
    </location>
</feature>
<dbReference type="InterPro" id="IPR001898">
    <property type="entry name" value="SLC13A/DASS"/>
</dbReference>
<feature type="transmembrane region" description="Helical" evidence="5">
    <location>
        <begin position="23"/>
        <end position="42"/>
    </location>
</feature>
<gene>
    <name evidence="6" type="ORF">K1X11_005865</name>
</gene>
<keyword evidence="3 5" id="KW-1133">Transmembrane helix</keyword>
<accession>A0ABZ1CBG2</accession>
<organism evidence="6 7">
    <name type="scientific">Actomonas aquatica</name>
    <dbReference type="NCBI Taxonomy" id="2866162"/>
    <lineage>
        <taxon>Bacteria</taxon>
        <taxon>Pseudomonadati</taxon>
        <taxon>Verrucomicrobiota</taxon>
        <taxon>Opitutia</taxon>
        <taxon>Opitutales</taxon>
        <taxon>Opitutaceae</taxon>
        <taxon>Actomonas</taxon>
    </lineage>
</organism>
<proteinExistence type="predicted"/>
<keyword evidence="7" id="KW-1185">Reference proteome</keyword>
<feature type="transmembrane region" description="Helical" evidence="5">
    <location>
        <begin position="405"/>
        <end position="423"/>
    </location>
</feature>
<evidence type="ECO:0000256" key="5">
    <source>
        <dbReference type="SAM" id="Phobius"/>
    </source>
</evidence>
<feature type="transmembrane region" description="Helical" evidence="5">
    <location>
        <begin position="228"/>
        <end position="255"/>
    </location>
</feature>
<reference evidence="6 7" key="1">
    <citation type="submission" date="2021-08" db="EMBL/GenBank/DDBJ databases">
        <authorList>
            <person name="Zhang D."/>
            <person name="Zhang A."/>
            <person name="Wang L."/>
        </authorList>
    </citation>
    <scope>NUCLEOTIDE SEQUENCE [LARGE SCALE GENOMIC DNA]</scope>
    <source>
        <strain evidence="6 7">WL0086</strain>
    </source>
</reference>
<comment type="subcellular location">
    <subcellularLocation>
        <location evidence="1">Membrane</location>
        <topology evidence="1">Multi-pass membrane protein</topology>
    </subcellularLocation>
</comment>